<evidence type="ECO:0000259" key="8">
    <source>
        <dbReference type="Pfam" id="PF01656"/>
    </source>
</evidence>
<dbReference type="EMBL" id="QRMI01000003">
    <property type="protein sequence ID" value="RHJ63759.1"/>
    <property type="molecule type" value="Genomic_DNA"/>
</dbReference>
<feature type="domain" description="CobB/CobQ-like glutamine amidotransferase" evidence="9">
    <location>
        <begin position="274"/>
        <end position="464"/>
    </location>
</feature>
<dbReference type="NCBIfam" id="TIGR00379">
    <property type="entry name" value="cobB"/>
    <property type="match status" value="1"/>
</dbReference>
<comment type="cofactor">
    <cofactor evidence="1">
        <name>Mg(2+)</name>
        <dbReference type="ChEBI" id="CHEBI:18420"/>
    </cofactor>
</comment>
<evidence type="ECO:0000259" key="9">
    <source>
        <dbReference type="Pfam" id="PF07685"/>
    </source>
</evidence>
<keyword evidence="4" id="KW-0067">ATP-binding</keyword>
<keyword evidence="2" id="KW-0436">Ligase</keyword>
<keyword evidence="5" id="KW-0460">Magnesium</keyword>
<keyword evidence="3" id="KW-0547">Nucleotide-binding</keyword>
<dbReference type="AlphaFoldDB" id="A0A415D952"/>
<dbReference type="Pfam" id="PF07685">
    <property type="entry name" value="GATase_3"/>
    <property type="match status" value="1"/>
</dbReference>
<dbReference type="InterPro" id="IPR027417">
    <property type="entry name" value="P-loop_NTPase"/>
</dbReference>
<accession>A0A415D952</accession>
<dbReference type="InterPro" id="IPR029062">
    <property type="entry name" value="Class_I_gatase-like"/>
</dbReference>
<feature type="signal peptide" evidence="7">
    <location>
        <begin position="1"/>
        <end position="21"/>
    </location>
</feature>
<proteinExistence type="predicted"/>
<dbReference type="InterPro" id="IPR002586">
    <property type="entry name" value="CobQ/CobB/MinD/ParA_Nub-bd_dom"/>
</dbReference>
<feature type="domain" description="CobQ/CobB/MinD/ParA nucleotide binding" evidence="8">
    <location>
        <begin position="7"/>
        <end position="189"/>
    </location>
</feature>
<sequence length="482" mass="54441">MKKIPRILLAAVSSNSGKTAAACGMMSAYVQQGLNIRSCKCGPDYIDPMFHREVLGVDSENLDLFFSDAEELTKNFIRHTEGADLVIAEGVMGYYDGMGLDTVRGSSYEIASVLKFPVILVVNARGAAMTLAAVLKGMTEYVPESRICGVILNQISGMLYPRLKQMLEQTLQRMNHSEIKIVGYLPKADPFVLESRHLGLVTPQELQGLKLQMQQAGEIAKETLDLEGIREIAERAEELKWQQEDLKWQQRDACFLKSSFSADQAESGEKRKKRIAVARDEAFCFYYKENLEILESMGCELIYFSPLRDKQLPDGIEGMIFGGGYPELYAQQLSENRSMLMSVRAALEKEIPCLAECGGFMYLHEKIRDREGKEWSMVGRIRGISYPTGKLVRFGYVNVIPMSETCKKEWLPEGTSLRGHEFHYWDSTENGEDCMAVKPDGKRSWSCIHAEPGLFAGYPHLYYPSNRAWIENFLKCGKVKKE</sequence>
<reference evidence="10 11" key="1">
    <citation type="submission" date="2018-08" db="EMBL/GenBank/DDBJ databases">
        <title>A genome reference for cultivated species of the human gut microbiota.</title>
        <authorList>
            <person name="Zou Y."/>
            <person name="Xue W."/>
            <person name="Luo G."/>
        </authorList>
    </citation>
    <scope>NUCLEOTIDE SEQUENCE [LARGE SCALE GENOMIC DNA]</scope>
    <source>
        <strain evidence="10 11">AM09-9</strain>
    </source>
</reference>
<dbReference type="CDD" id="cd03130">
    <property type="entry name" value="GATase1_CobB"/>
    <property type="match status" value="1"/>
</dbReference>
<organism evidence="10 11">
    <name type="scientific">[Ruminococcus] lactaris</name>
    <dbReference type="NCBI Taxonomy" id="46228"/>
    <lineage>
        <taxon>Bacteria</taxon>
        <taxon>Bacillati</taxon>
        <taxon>Bacillota</taxon>
        <taxon>Clostridia</taxon>
        <taxon>Lachnospirales</taxon>
        <taxon>Lachnospiraceae</taxon>
        <taxon>Mediterraneibacter</taxon>
    </lineage>
</organism>
<dbReference type="GO" id="GO:0042242">
    <property type="term" value="F:cobyrinic acid a,c-diamide synthase activity"/>
    <property type="evidence" value="ECO:0007669"/>
    <property type="project" value="InterPro"/>
</dbReference>
<dbReference type="PANTHER" id="PTHR43873:SF1">
    <property type="entry name" value="COBYRINATE A,C-DIAMIDE SYNTHASE"/>
    <property type="match status" value="1"/>
</dbReference>
<dbReference type="InterPro" id="IPR011698">
    <property type="entry name" value="GATase_3"/>
</dbReference>
<evidence type="ECO:0000256" key="1">
    <source>
        <dbReference type="ARBA" id="ARBA00001946"/>
    </source>
</evidence>
<protein>
    <submittedName>
        <fullName evidence="10">Cobyrinate a,c-diamide synthase</fullName>
    </submittedName>
</protein>
<dbReference type="RefSeq" id="WP_118278637.1">
    <property type="nucleotide sequence ID" value="NZ_DAWARK010000007.1"/>
</dbReference>
<evidence type="ECO:0000313" key="11">
    <source>
        <dbReference type="Proteomes" id="UP000285832"/>
    </source>
</evidence>
<evidence type="ECO:0000256" key="6">
    <source>
        <dbReference type="ARBA" id="ARBA00022962"/>
    </source>
</evidence>
<comment type="caution">
    <text evidence="10">The sequence shown here is derived from an EMBL/GenBank/DDBJ whole genome shotgun (WGS) entry which is preliminary data.</text>
</comment>
<evidence type="ECO:0000256" key="3">
    <source>
        <dbReference type="ARBA" id="ARBA00022741"/>
    </source>
</evidence>
<dbReference type="GO" id="GO:0005524">
    <property type="term" value="F:ATP binding"/>
    <property type="evidence" value="ECO:0007669"/>
    <property type="project" value="UniProtKB-KW"/>
</dbReference>
<dbReference type="SUPFAM" id="SSF52317">
    <property type="entry name" value="Class I glutamine amidotransferase-like"/>
    <property type="match status" value="1"/>
</dbReference>
<evidence type="ECO:0000256" key="5">
    <source>
        <dbReference type="ARBA" id="ARBA00022842"/>
    </source>
</evidence>
<dbReference type="Pfam" id="PF01656">
    <property type="entry name" value="CbiA"/>
    <property type="match status" value="1"/>
</dbReference>
<keyword evidence="7" id="KW-0732">Signal</keyword>
<name>A0A415D952_9FIRM</name>
<dbReference type="NCBIfam" id="NF002204">
    <property type="entry name" value="PRK01077.1"/>
    <property type="match status" value="1"/>
</dbReference>
<keyword evidence="6" id="KW-0315">Glutamine amidotransferase</keyword>
<evidence type="ECO:0000256" key="2">
    <source>
        <dbReference type="ARBA" id="ARBA00022598"/>
    </source>
</evidence>
<dbReference type="SUPFAM" id="SSF52540">
    <property type="entry name" value="P-loop containing nucleoside triphosphate hydrolases"/>
    <property type="match status" value="1"/>
</dbReference>
<feature type="chain" id="PRO_5039562084" evidence="7">
    <location>
        <begin position="22"/>
        <end position="482"/>
    </location>
</feature>
<evidence type="ECO:0000256" key="7">
    <source>
        <dbReference type="SAM" id="SignalP"/>
    </source>
</evidence>
<evidence type="ECO:0000313" key="10">
    <source>
        <dbReference type="EMBL" id="RHJ63759.1"/>
    </source>
</evidence>
<dbReference type="Gene3D" id="3.40.50.880">
    <property type="match status" value="1"/>
</dbReference>
<dbReference type="InterPro" id="IPR004484">
    <property type="entry name" value="CbiA/CobB_synth"/>
</dbReference>
<evidence type="ECO:0000256" key="4">
    <source>
        <dbReference type="ARBA" id="ARBA00022840"/>
    </source>
</evidence>
<dbReference type="Gene3D" id="3.40.50.300">
    <property type="entry name" value="P-loop containing nucleotide triphosphate hydrolases"/>
    <property type="match status" value="1"/>
</dbReference>
<dbReference type="PANTHER" id="PTHR43873">
    <property type="entry name" value="COBYRINATE A,C-DIAMIDE SYNTHASE"/>
    <property type="match status" value="1"/>
</dbReference>
<gene>
    <name evidence="10" type="ORF">DW116_01485</name>
</gene>
<dbReference type="PROSITE" id="PS51274">
    <property type="entry name" value="GATASE_COBBQ"/>
    <property type="match status" value="1"/>
</dbReference>
<dbReference type="Proteomes" id="UP000285832">
    <property type="component" value="Unassembled WGS sequence"/>
</dbReference>